<comment type="caution">
    <text evidence="6">The sequence shown here is derived from an EMBL/GenBank/DDBJ whole genome shotgun (WGS) entry which is preliminary data.</text>
</comment>
<keyword evidence="2 4" id="KW-0238">DNA-binding</keyword>
<evidence type="ECO:0000256" key="2">
    <source>
        <dbReference type="ARBA" id="ARBA00023125"/>
    </source>
</evidence>
<dbReference type="Proteomes" id="UP000253094">
    <property type="component" value="Unassembled WGS sequence"/>
</dbReference>
<dbReference type="InterPro" id="IPR009057">
    <property type="entry name" value="Homeodomain-like_sf"/>
</dbReference>
<dbReference type="Pfam" id="PF13305">
    <property type="entry name" value="TetR_C_33"/>
    <property type="match status" value="1"/>
</dbReference>
<sequence length="238" mass="26141">MTSSPRRQRVRDATLRELISVSREILTSQGVDGLTIRAVAREMGMTPPGIYRYFDSHRKLMDAVIIDTLEELTEYISSTISEVDKADTAGRLIVASRALRHWAVEHAQEFQLALVASSPEEEDESVGEARRQVGGLFGDVFVDVWHDYGLSASVPGTISADTEALADRLLERLQIPLPSTQAAVTFTRCWLRLFGVVCVESLGLARAMGDHGGALFEAELADLVRMLGLPESVLNTAR</sequence>
<organism evidence="6 7">
    <name type="scientific">Sphaerisporangium album</name>
    <dbReference type="NCBI Taxonomy" id="509200"/>
    <lineage>
        <taxon>Bacteria</taxon>
        <taxon>Bacillati</taxon>
        <taxon>Actinomycetota</taxon>
        <taxon>Actinomycetes</taxon>
        <taxon>Streptosporangiales</taxon>
        <taxon>Streptosporangiaceae</taxon>
        <taxon>Sphaerisporangium</taxon>
    </lineage>
</organism>
<dbReference type="PANTHER" id="PTHR30055">
    <property type="entry name" value="HTH-TYPE TRANSCRIPTIONAL REGULATOR RUTR"/>
    <property type="match status" value="1"/>
</dbReference>
<reference evidence="6 7" key="1">
    <citation type="submission" date="2018-06" db="EMBL/GenBank/DDBJ databases">
        <title>Sphaerisporangium craniellae sp. nov., isolated from a marine sponge in the South China Sea.</title>
        <authorList>
            <person name="Li L."/>
        </authorList>
    </citation>
    <scope>NUCLEOTIDE SEQUENCE [LARGE SCALE GENOMIC DNA]</scope>
    <source>
        <strain evidence="6 7">CCTCC AA 208026</strain>
    </source>
</reference>
<proteinExistence type="predicted"/>
<dbReference type="GO" id="GO:0003700">
    <property type="term" value="F:DNA-binding transcription factor activity"/>
    <property type="evidence" value="ECO:0007669"/>
    <property type="project" value="TreeGrafter"/>
</dbReference>
<dbReference type="SUPFAM" id="SSF48498">
    <property type="entry name" value="Tetracyclin repressor-like, C-terminal domain"/>
    <property type="match status" value="1"/>
</dbReference>
<feature type="DNA-binding region" description="H-T-H motif" evidence="4">
    <location>
        <begin position="35"/>
        <end position="54"/>
    </location>
</feature>
<dbReference type="EMBL" id="QOIL01000008">
    <property type="protein sequence ID" value="RCG30294.1"/>
    <property type="molecule type" value="Genomic_DNA"/>
</dbReference>
<dbReference type="PROSITE" id="PS50977">
    <property type="entry name" value="HTH_TETR_2"/>
    <property type="match status" value="1"/>
</dbReference>
<dbReference type="InterPro" id="IPR036271">
    <property type="entry name" value="Tet_transcr_reg_TetR-rel_C_sf"/>
</dbReference>
<dbReference type="InterPro" id="IPR025996">
    <property type="entry name" value="MT1864/Rv1816-like_C"/>
</dbReference>
<dbReference type="InterPro" id="IPR001647">
    <property type="entry name" value="HTH_TetR"/>
</dbReference>
<protein>
    <submittedName>
        <fullName evidence="6">TetR/AcrR family transcriptional regulator</fullName>
    </submittedName>
</protein>
<dbReference type="OrthoDB" id="3210322at2"/>
<dbReference type="GO" id="GO:0000976">
    <property type="term" value="F:transcription cis-regulatory region binding"/>
    <property type="evidence" value="ECO:0007669"/>
    <property type="project" value="TreeGrafter"/>
</dbReference>
<dbReference type="Gene3D" id="1.10.357.10">
    <property type="entry name" value="Tetracycline Repressor, domain 2"/>
    <property type="match status" value="1"/>
</dbReference>
<evidence type="ECO:0000313" key="6">
    <source>
        <dbReference type="EMBL" id="RCG30294.1"/>
    </source>
</evidence>
<evidence type="ECO:0000313" key="7">
    <source>
        <dbReference type="Proteomes" id="UP000253094"/>
    </source>
</evidence>
<keyword evidence="1" id="KW-0805">Transcription regulation</keyword>
<accession>A0A367FJ01</accession>
<keyword evidence="3" id="KW-0804">Transcription</keyword>
<gene>
    <name evidence="6" type="ORF">DQ384_16265</name>
</gene>
<evidence type="ECO:0000259" key="5">
    <source>
        <dbReference type="PROSITE" id="PS50977"/>
    </source>
</evidence>
<feature type="domain" description="HTH tetR-type" evidence="5">
    <location>
        <begin position="12"/>
        <end position="72"/>
    </location>
</feature>
<name>A0A367FJ01_9ACTN</name>
<dbReference type="RefSeq" id="WP_114029657.1">
    <property type="nucleotide sequence ID" value="NZ_QOIL01000008.1"/>
</dbReference>
<keyword evidence="7" id="KW-1185">Reference proteome</keyword>
<dbReference type="Pfam" id="PF00440">
    <property type="entry name" value="TetR_N"/>
    <property type="match status" value="1"/>
</dbReference>
<dbReference type="SUPFAM" id="SSF46689">
    <property type="entry name" value="Homeodomain-like"/>
    <property type="match status" value="1"/>
</dbReference>
<evidence type="ECO:0000256" key="4">
    <source>
        <dbReference type="PROSITE-ProRule" id="PRU00335"/>
    </source>
</evidence>
<dbReference type="PANTHER" id="PTHR30055:SF243">
    <property type="entry name" value="HTH-TYPE TRANSCRIPTIONAL REGULATOR RV1816"/>
    <property type="match status" value="1"/>
</dbReference>
<evidence type="ECO:0000256" key="1">
    <source>
        <dbReference type="ARBA" id="ARBA00023015"/>
    </source>
</evidence>
<dbReference type="AlphaFoldDB" id="A0A367FJ01"/>
<evidence type="ECO:0000256" key="3">
    <source>
        <dbReference type="ARBA" id="ARBA00023163"/>
    </source>
</evidence>
<dbReference type="InterPro" id="IPR050109">
    <property type="entry name" value="HTH-type_TetR-like_transc_reg"/>
</dbReference>